<evidence type="ECO:0000313" key="3">
    <source>
        <dbReference type="Proteomes" id="UP000231480"/>
    </source>
</evidence>
<organism evidence="2 3">
    <name type="scientific">Candidatus Portnoybacteria bacterium CG23_combo_of_CG06-09_8_20_14_all_37_13</name>
    <dbReference type="NCBI Taxonomy" id="1974819"/>
    <lineage>
        <taxon>Bacteria</taxon>
        <taxon>Candidatus Portnoyibacteriota</taxon>
    </lineage>
</organism>
<gene>
    <name evidence="2" type="ORF">COX44_02575</name>
</gene>
<dbReference type="PANTHER" id="PTHR34504:SF4">
    <property type="entry name" value="ANTITOXIN HICB"/>
    <property type="match status" value="1"/>
</dbReference>
<dbReference type="InterPro" id="IPR035069">
    <property type="entry name" value="TTHA1013/TTHA0281-like"/>
</dbReference>
<dbReference type="InterPro" id="IPR051404">
    <property type="entry name" value="TA_system_antitoxin"/>
</dbReference>
<proteinExistence type="predicted"/>
<name>A0A2G9YCI0_9BACT</name>
<protein>
    <recommendedName>
        <fullName evidence="1">HicB-like antitoxin of toxin-antitoxin system domain-containing protein</fullName>
    </recommendedName>
</protein>
<dbReference type="EMBL" id="PCRH01000058">
    <property type="protein sequence ID" value="PIP16949.1"/>
    <property type="molecule type" value="Genomic_DNA"/>
</dbReference>
<dbReference type="Gene3D" id="3.30.160.250">
    <property type="match status" value="1"/>
</dbReference>
<dbReference type="PROSITE" id="PS51257">
    <property type="entry name" value="PROKAR_LIPOPROTEIN"/>
    <property type="match status" value="1"/>
</dbReference>
<evidence type="ECO:0000313" key="2">
    <source>
        <dbReference type="EMBL" id="PIP16949.1"/>
    </source>
</evidence>
<feature type="domain" description="HicB-like antitoxin of toxin-antitoxin system" evidence="1">
    <location>
        <begin position="5"/>
        <end position="68"/>
    </location>
</feature>
<reference evidence="2 3" key="1">
    <citation type="submission" date="2017-09" db="EMBL/GenBank/DDBJ databases">
        <title>Depth-based differentiation of microbial function through sediment-hosted aquifers and enrichment of novel symbionts in the deep terrestrial subsurface.</title>
        <authorList>
            <person name="Probst A.J."/>
            <person name="Ladd B."/>
            <person name="Jarett J.K."/>
            <person name="Geller-Mcgrath D.E."/>
            <person name="Sieber C.M."/>
            <person name="Emerson J.B."/>
            <person name="Anantharaman K."/>
            <person name="Thomas B.C."/>
            <person name="Malmstrom R."/>
            <person name="Stieglmeier M."/>
            <person name="Klingl A."/>
            <person name="Woyke T."/>
            <person name="Ryan C.M."/>
            <person name="Banfield J.F."/>
        </authorList>
    </citation>
    <scope>NUCLEOTIDE SEQUENCE [LARGE SCALE GENOMIC DNA]</scope>
    <source>
        <strain evidence="2">CG23_combo_of_CG06-09_8_20_14_all_37_13</strain>
    </source>
</reference>
<dbReference type="Proteomes" id="UP000231480">
    <property type="component" value="Unassembled WGS sequence"/>
</dbReference>
<dbReference type="PANTHER" id="PTHR34504">
    <property type="entry name" value="ANTITOXIN HICB"/>
    <property type="match status" value="1"/>
</dbReference>
<evidence type="ECO:0000259" key="1">
    <source>
        <dbReference type="Pfam" id="PF15919"/>
    </source>
</evidence>
<accession>A0A2G9YCI0</accession>
<dbReference type="InterPro" id="IPR031807">
    <property type="entry name" value="HicB-like"/>
</dbReference>
<sequence>MPYTFRVIIEPDEKNTFHGYVPSLTGCHTWGNSIVETKKNLKDAIKAYVSSLIADGKPVPCEEGFETFESISEQELKQMPLYA</sequence>
<dbReference type="Pfam" id="PF15919">
    <property type="entry name" value="HicB_lk_antitox"/>
    <property type="match status" value="1"/>
</dbReference>
<dbReference type="SUPFAM" id="SSF143100">
    <property type="entry name" value="TTHA1013/TTHA0281-like"/>
    <property type="match status" value="1"/>
</dbReference>
<comment type="caution">
    <text evidence="2">The sequence shown here is derived from an EMBL/GenBank/DDBJ whole genome shotgun (WGS) entry which is preliminary data.</text>
</comment>
<dbReference type="AlphaFoldDB" id="A0A2G9YCI0"/>